<dbReference type="InterPro" id="IPR036249">
    <property type="entry name" value="Thioredoxin-like_sf"/>
</dbReference>
<feature type="transmembrane region" description="Helical" evidence="1">
    <location>
        <begin position="171"/>
        <end position="196"/>
    </location>
</feature>
<comment type="caution">
    <text evidence="2">The sequence shown here is derived from an EMBL/GenBank/DDBJ whole genome shotgun (WGS) entry which is preliminary data.</text>
</comment>
<keyword evidence="1" id="KW-0472">Membrane</keyword>
<evidence type="ECO:0000256" key="1">
    <source>
        <dbReference type="SAM" id="Phobius"/>
    </source>
</evidence>
<evidence type="ECO:0000313" key="3">
    <source>
        <dbReference type="Proteomes" id="UP000094172"/>
    </source>
</evidence>
<feature type="transmembrane region" description="Helical" evidence="1">
    <location>
        <begin position="20"/>
        <end position="39"/>
    </location>
</feature>
<feature type="transmembrane region" description="Helical" evidence="1">
    <location>
        <begin position="208"/>
        <end position="231"/>
    </location>
</feature>
<feature type="transmembrane region" description="Helical" evidence="1">
    <location>
        <begin position="338"/>
        <end position="362"/>
    </location>
</feature>
<feature type="transmembrane region" description="Helical" evidence="1">
    <location>
        <begin position="289"/>
        <end position="312"/>
    </location>
</feature>
<dbReference type="Gene3D" id="3.40.30.10">
    <property type="entry name" value="Glutaredoxin"/>
    <property type="match status" value="1"/>
</dbReference>
<keyword evidence="1" id="KW-1133">Transmembrane helix</keyword>
<reference evidence="2 3" key="1">
    <citation type="journal article" date="2016" name="Environ. Microbiol.">
        <title>New Methyloceanibacter diversity from North Sea sediments includes methanotroph containing solely the soluble methane monooxygenase.</title>
        <authorList>
            <person name="Vekeman B."/>
            <person name="Kerckhof F.M."/>
            <person name="Cremers G."/>
            <person name="de Vos P."/>
            <person name="Vandamme P."/>
            <person name="Boon N."/>
            <person name="Op den Camp H.J."/>
            <person name="Heylen K."/>
        </authorList>
    </citation>
    <scope>NUCLEOTIDE SEQUENCE [LARGE SCALE GENOMIC DNA]</scope>
    <source>
        <strain evidence="2 3">R-67176</strain>
    </source>
</reference>
<sequence>MTNDSPQPFPSKISQSATPARVRIALAILLLGIFALMQLRLGEEPASGDVLAWRDDGRLHIFVHPDCPHCHDARAFLRDHPEIDVDIHDVSTPANERLFRAVARDYGLSEQELGVPLFIFGDQHMLGFDRPETTGVELLAMMRGAERETPQAAGPIDLPVFGTIDPDRYSLAGLAVIMGLADGFNPCAMWVLIYLISLIAGLRDRAKIWWLVGTFVLTSGILYFLLMTAWLNVFLVVGYVRPLTEFVALLAIGFGISHLYELAWTRGVIECEVGDVEQRQRTMSRIRDVVAAPVGIVSLVLIVGLAFAVNAIEFVCSAALPAIFTHVLALSDVSTFGYYAYIALYVVFFMLDDLIIFGLAAFAVQSFVDTRYAVFSRFAGGLVLIGLGVWMLMR</sequence>
<dbReference type="AlphaFoldDB" id="A0A1E3VTK1"/>
<organism evidence="2 3">
    <name type="scientific">Methyloceanibacter stevinii</name>
    <dbReference type="NCBI Taxonomy" id="1774970"/>
    <lineage>
        <taxon>Bacteria</taxon>
        <taxon>Pseudomonadati</taxon>
        <taxon>Pseudomonadota</taxon>
        <taxon>Alphaproteobacteria</taxon>
        <taxon>Hyphomicrobiales</taxon>
        <taxon>Hyphomicrobiaceae</taxon>
        <taxon>Methyloceanibacter</taxon>
    </lineage>
</organism>
<dbReference type="PROSITE" id="PS00195">
    <property type="entry name" value="GLUTAREDOXIN_1"/>
    <property type="match status" value="1"/>
</dbReference>
<dbReference type="STRING" id="1774970.AUC70_13750"/>
<accession>A0A1E3VTK1</accession>
<keyword evidence="1" id="KW-0812">Transmembrane</keyword>
<evidence type="ECO:0000313" key="2">
    <source>
        <dbReference type="EMBL" id="ODR96849.1"/>
    </source>
</evidence>
<keyword evidence="3" id="KW-1185">Reference proteome</keyword>
<dbReference type="SUPFAM" id="SSF52833">
    <property type="entry name" value="Thioredoxin-like"/>
    <property type="match status" value="1"/>
</dbReference>
<dbReference type="RefSeq" id="WP_069443318.1">
    <property type="nucleotide sequence ID" value="NZ_LPWE01000003.1"/>
</dbReference>
<feature type="transmembrane region" description="Helical" evidence="1">
    <location>
        <begin position="374"/>
        <end position="393"/>
    </location>
</feature>
<protein>
    <submittedName>
        <fullName evidence="2">NrdH-redoxin</fullName>
    </submittedName>
</protein>
<dbReference type="InterPro" id="IPR011767">
    <property type="entry name" value="GLR_AS"/>
</dbReference>
<gene>
    <name evidence="2" type="ORF">AUC70_13750</name>
</gene>
<dbReference type="PROSITE" id="PS51354">
    <property type="entry name" value="GLUTAREDOXIN_2"/>
    <property type="match status" value="1"/>
</dbReference>
<dbReference type="Proteomes" id="UP000094172">
    <property type="component" value="Unassembled WGS sequence"/>
</dbReference>
<proteinExistence type="predicted"/>
<dbReference type="EMBL" id="LPWE01000003">
    <property type="protein sequence ID" value="ODR96849.1"/>
    <property type="molecule type" value="Genomic_DNA"/>
</dbReference>
<name>A0A1E3VTK1_9HYPH</name>
<feature type="transmembrane region" description="Helical" evidence="1">
    <location>
        <begin position="243"/>
        <end position="260"/>
    </location>
</feature>